<dbReference type="EMBL" id="OZ034824">
    <property type="protein sequence ID" value="CAL1674014.1"/>
    <property type="molecule type" value="Genomic_DNA"/>
</dbReference>
<feature type="region of interest" description="Disordered" evidence="1">
    <location>
        <begin position="15"/>
        <end position="79"/>
    </location>
</feature>
<accession>A0AAV2N3D8</accession>
<dbReference type="Proteomes" id="UP001497644">
    <property type="component" value="Chromosome 1"/>
</dbReference>
<name>A0AAV2N3D8_9HYME</name>
<gene>
    <name evidence="2" type="ORF">LPLAT_LOCUS784</name>
</gene>
<feature type="compositionally biased region" description="Basic and acidic residues" evidence="1">
    <location>
        <begin position="57"/>
        <end position="68"/>
    </location>
</feature>
<evidence type="ECO:0000313" key="3">
    <source>
        <dbReference type="Proteomes" id="UP001497644"/>
    </source>
</evidence>
<dbReference type="AlphaFoldDB" id="A0AAV2N3D8"/>
<keyword evidence="3" id="KW-1185">Reference proteome</keyword>
<reference evidence="2 3" key="1">
    <citation type="submission" date="2024-04" db="EMBL/GenBank/DDBJ databases">
        <authorList>
            <consortium name="Molecular Ecology Group"/>
        </authorList>
    </citation>
    <scope>NUCLEOTIDE SEQUENCE [LARGE SCALE GENOMIC DNA]</scope>
</reference>
<sequence length="117" mass="13572">MSSFRRQSLRELLQKSEQEHAEYSGARFKGLRQGQGGAAKGSRNGAKARSFRRKWQRNSEEKNRIRDRPRGKHATYTSRHFGARLAPRGISVIVARRTDIRERKIRKCENNKCDCVS</sequence>
<protein>
    <submittedName>
        <fullName evidence="2">Uncharacterized protein</fullName>
    </submittedName>
</protein>
<proteinExistence type="predicted"/>
<evidence type="ECO:0000313" key="2">
    <source>
        <dbReference type="EMBL" id="CAL1674014.1"/>
    </source>
</evidence>
<evidence type="ECO:0000256" key="1">
    <source>
        <dbReference type="SAM" id="MobiDB-lite"/>
    </source>
</evidence>
<organism evidence="2 3">
    <name type="scientific">Lasius platythorax</name>
    <dbReference type="NCBI Taxonomy" id="488582"/>
    <lineage>
        <taxon>Eukaryota</taxon>
        <taxon>Metazoa</taxon>
        <taxon>Ecdysozoa</taxon>
        <taxon>Arthropoda</taxon>
        <taxon>Hexapoda</taxon>
        <taxon>Insecta</taxon>
        <taxon>Pterygota</taxon>
        <taxon>Neoptera</taxon>
        <taxon>Endopterygota</taxon>
        <taxon>Hymenoptera</taxon>
        <taxon>Apocrita</taxon>
        <taxon>Aculeata</taxon>
        <taxon>Formicoidea</taxon>
        <taxon>Formicidae</taxon>
        <taxon>Formicinae</taxon>
        <taxon>Lasius</taxon>
        <taxon>Lasius</taxon>
    </lineage>
</organism>